<dbReference type="Proteomes" id="UP001055811">
    <property type="component" value="Linkage Group LG04"/>
</dbReference>
<evidence type="ECO:0000313" key="1">
    <source>
        <dbReference type="EMBL" id="KAI3749484.1"/>
    </source>
</evidence>
<sequence length="142" mass="15565">MTTTPDDEDEAWLPSGPLSSPVIWFTVKQASKMKSEKVDVKTMTEIDEAYRCLCNMDLGVNRNWCLNSIRIVNETRSAFVVAFDGSIRQRPVRSPGNGCNWTGNGGNRCVGFKKAARRHNDAATSPPPPPPQALVQLGEATS</sequence>
<gene>
    <name evidence="1" type="ORF">L2E82_20097</name>
</gene>
<proteinExistence type="predicted"/>
<accession>A0ACB9DS17</accession>
<evidence type="ECO:0000313" key="2">
    <source>
        <dbReference type="Proteomes" id="UP001055811"/>
    </source>
</evidence>
<name>A0ACB9DS17_CICIN</name>
<comment type="caution">
    <text evidence="1">The sequence shown here is derived from an EMBL/GenBank/DDBJ whole genome shotgun (WGS) entry which is preliminary data.</text>
</comment>
<keyword evidence="2" id="KW-1185">Reference proteome</keyword>
<reference evidence="2" key="1">
    <citation type="journal article" date="2022" name="Mol. Ecol. Resour.">
        <title>The genomes of chicory, endive, great burdock and yacon provide insights into Asteraceae palaeo-polyploidization history and plant inulin production.</title>
        <authorList>
            <person name="Fan W."/>
            <person name="Wang S."/>
            <person name="Wang H."/>
            <person name="Wang A."/>
            <person name="Jiang F."/>
            <person name="Liu H."/>
            <person name="Zhao H."/>
            <person name="Xu D."/>
            <person name="Zhang Y."/>
        </authorList>
    </citation>
    <scope>NUCLEOTIDE SEQUENCE [LARGE SCALE GENOMIC DNA]</scope>
    <source>
        <strain evidence="2">cv. Punajuju</strain>
    </source>
</reference>
<protein>
    <submittedName>
        <fullName evidence="1">Uncharacterized protein</fullName>
    </submittedName>
</protein>
<dbReference type="EMBL" id="CM042012">
    <property type="protein sequence ID" value="KAI3749484.1"/>
    <property type="molecule type" value="Genomic_DNA"/>
</dbReference>
<reference evidence="1 2" key="2">
    <citation type="journal article" date="2022" name="Mol. Ecol. Resour.">
        <title>The genomes of chicory, endive, great burdock and yacon provide insights into Asteraceae paleo-polyploidization history and plant inulin production.</title>
        <authorList>
            <person name="Fan W."/>
            <person name="Wang S."/>
            <person name="Wang H."/>
            <person name="Wang A."/>
            <person name="Jiang F."/>
            <person name="Liu H."/>
            <person name="Zhao H."/>
            <person name="Xu D."/>
            <person name="Zhang Y."/>
        </authorList>
    </citation>
    <scope>NUCLEOTIDE SEQUENCE [LARGE SCALE GENOMIC DNA]</scope>
    <source>
        <strain evidence="2">cv. Punajuju</strain>
        <tissue evidence="1">Leaves</tissue>
    </source>
</reference>
<organism evidence="1 2">
    <name type="scientific">Cichorium intybus</name>
    <name type="common">Chicory</name>
    <dbReference type="NCBI Taxonomy" id="13427"/>
    <lineage>
        <taxon>Eukaryota</taxon>
        <taxon>Viridiplantae</taxon>
        <taxon>Streptophyta</taxon>
        <taxon>Embryophyta</taxon>
        <taxon>Tracheophyta</taxon>
        <taxon>Spermatophyta</taxon>
        <taxon>Magnoliopsida</taxon>
        <taxon>eudicotyledons</taxon>
        <taxon>Gunneridae</taxon>
        <taxon>Pentapetalae</taxon>
        <taxon>asterids</taxon>
        <taxon>campanulids</taxon>
        <taxon>Asterales</taxon>
        <taxon>Asteraceae</taxon>
        <taxon>Cichorioideae</taxon>
        <taxon>Cichorieae</taxon>
        <taxon>Cichoriinae</taxon>
        <taxon>Cichorium</taxon>
    </lineage>
</organism>